<dbReference type="InterPro" id="IPR036423">
    <property type="entry name" value="SOD-like_Cu/Zn_dom_sf"/>
</dbReference>
<dbReference type="GO" id="GO:0006801">
    <property type="term" value="P:superoxide metabolic process"/>
    <property type="evidence" value="ECO:0007669"/>
    <property type="project" value="InterPro"/>
</dbReference>
<dbReference type="Proteomes" id="UP000183317">
    <property type="component" value="Unassembled WGS sequence"/>
</dbReference>
<dbReference type="GO" id="GO:0046872">
    <property type="term" value="F:metal ion binding"/>
    <property type="evidence" value="ECO:0007669"/>
    <property type="project" value="InterPro"/>
</dbReference>
<evidence type="ECO:0000256" key="1">
    <source>
        <dbReference type="ARBA" id="ARBA00010457"/>
    </source>
</evidence>
<protein>
    <recommendedName>
        <fullName evidence="4">CHRD domain-containing protein</fullName>
    </recommendedName>
</protein>
<sequence>MINLAEENESSQSGTATLTEANGKVKVTLKLVGAPKDVAQPAHIHVGACPEVGAVKYPLNSPVNGMSETVLDTTFAKLKTELPLGINVHKSAAESKTYVSCGDLKF</sequence>
<reference evidence="2 3" key="1">
    <citation type="journal article" date="2016" name="Nat. Commun.">
        <title>Thousands of microbial genomes shed light on interconnected biogeochemical processes in an aquifer system.</title>
        <authorList>
            <person name="Anantharaman K."/>
            <person name="Brown C.T."/>
            <person name="Hug L.A."/>
            <person name="Sharon I."/>
            <person name="Castelle C.J."/>
            <person name="Probst A.J."/>
            <person name="Thomas B.C."/>
            <person name="Singh A."/>
            <person name="Wilkins M.J."/>
            <person name="Karaoz U."/>
            <person name="Brodie E.L."/>
            <person name="Williams K.H."/>
            <person name="Hubbard S.S."/>
            <person name="Banfield J.F."/>
        </authorList>
    </citation>
    <scope>NUCLEOTIDE SEQUENCE [LARGE SCALE GENOMIC DNA]</scope>
</reference>
<dbReference type="AlphaFoldDB" id="A0A1F5MGQ4"/>
<comment type="similarity">
    <text evidence="1">Belongs to the Cu-Zn superoxide dismutase family.</text>
</comment>
<proteinExistence type="inferred from homology"/>
<evidence type="ECO:0000313" key="2">
    <source>
        <dbReference type="EMBL" id="OGE64525.1"/>
    </source>
</evidence>
<dbReference type="EMBL" id="MFDU01000010">
    <property type="protein sequence ID" value="OGE64525.1"/>
    <property type="molecule type" value="Genomic_DNA"/>
</dbReference>
<dbReference type="SUPFAM" id="SSF49329">
    <property type="entry name" value="Cu,Zn superoxide dismutase-like"/>
    <property type="match status" value="1"/>
</dbReference>
<gene>
    <name evidence="2" type="ORF">A3J13_00890</name>
</gene>
<accession>A0A1F5MGQ4</accession>
<evidence type="ECO:0000313" key="3">
    <source>
        <dbReference type="Proteomes" id="UP000183317"/>
    </source>
</evidence>
<name>A0A1F5MGQ4_9BACT</name>
<organism evidence="2 3">
    <name type="scientific">Candidatus Daviesbacteria bacterium RIFCSPLOWO2_02_FULL_36_8</name>
    <dbReference type="NCBI Taxonomy" id="1797793"/>
    <lineage>
        <taxon>Bacteria</taxon>
        <taxon>Candidatus Daviesiibacteriota</taxon>
    </lineage>
</organism>
<comment type="caution">
    <text evidence="2">The sequence shown here is derived from an EMBL/GenBank/DDBJ whole genome shotgun (WGS) entry which is preliminary data.</text>
</comment>
<evidence type="ECO:0008006" key="4">
    <source>
        <dbReference type="Google" id="ProtNLM"/>
    </source>
</evidence>